<proteinExistence type="predicted"/>
<protein>
    <submittedName>
        <fullName evidence="1">HK97 gp10 family phage protein</fullName>
    </submittedName>
</protein>
<evidence type="ECO:0000313" key="1">
    <source>
        <dbReference type="EMBL" id="RCS70174.1"/>
    </source>
</evidence>
<dbReference type="Proteomes" id="UP000252479">
    <property type="component" value="Unassembled WGS sequence"/>
</dbReference>
<accession>A0A368LHF4</accession>
<sequence length="131" mass="14159">MSVTGVERVKTNVGRVFIEASGKKTESAIYAVLSQGAAIAQTMTPMDTGTLAASQYEPNIGAEEGRMVGRVGYTANYASFVHNAPGVMNGMPRSNGNGNYWDPDAEPQFLTKGFEQLKPQIPNILKEVYRV</sequence>
<dbReference type="RefSeq" id="WP_086959710.1">
    <property type="nucleotide sequence ID" value="NZ_FUKS01000013.1"/>
</dbReference>
<keyword evidence="2" id="KW-1185">Reference proteome</keyword>
<dbReference type="EMBL" id="QPGL01000002">
    <property type="protein sequence ID" value="RCS70174.1"/>
    <property type="molecule type" value="Genomic_DNA"/>
</dbReference>
<name>A0A368LHF4_9VIBR</name>
<gene>
    <name evidence="1" type="ORF">CIK83_11970</name>
</gene>
<dbReference type="GeneID" id="303189637"/>
<reference evidence="1 2" key="1">
    <citation type="journal article" date="2017" name="Elife">
        <title>Extensive horizontal gene transfer in cheese-associated bacteria.</title>
        <authorList>
            <person name="Bonham K.S."/>
            <person name="Wolfe B.E."/>
            <person name="Dutton R.J."/>
        </authorList>
    </citation>
    <scope>NUCLEOTIDE SEQUENCE [LARGE SCALE GENOMIC DNA]</scope>
    <source>
        <strain evidence="1 2">JB196</strain>
    </source>
</reference>
<evidence type="ECO:0000313" key="2">
    <source>
        <dbReference type="Proteomes" id="UP000252479"/>
    </source>
</evidence>
<comment type="caution">
    <text evidence="1">The sequence shown here is derived from an EMBL/GenBank/DDBJ whole genome shotgun (WGS) entry which is preliminary data.</text>
</comment>
<dbReference type="AlphaFoldDB" id="A0A368LHF4"/>
<organism evidence="1 2">
    <name type="scientific">Vibrio casei</name>
    <dbReference type="NCBI Taxonomy" id="673372"/>
    <lineage>
        <taxon>Bacteria</taxon>
        <taxon>Pseudomonadati</taxon>
        <taxon>Pseudomonadota</taxon>
        <taxon>Gammaproteobacteria</taxon>
        <taxon>Vibrionales</taxon>
        <taxon>Vibrionaceae</taxon>
        <taxon>Vibrio</taxon>
    </lineage>
</organism>